<dbReference type="SUPFAM" id="SSF88723">
    <property type="entry name" value="PIN domain-like"/>
    <property type="match status" value="1"/>
</dbReference>
<dbReference type="RefSeq" id="WP_157567471.1">
    <property type="nucleotide sequence ID" value="NZ_WPIK01000010.1"/>
</dbReference>
<accession>A0A7K1SYE0</accession>
<keyword evidence="2" id="KW-1185">Reference proteome</keyword>
<dbReference type="InterPro" id="IPR029060">
    <property type="entry name" value="PIN-like_dom_sf"/>
</dbReference>
<dbReference type="Proteomes" id="UP000462014">
    <property type="component" value="Unassembled WGS sequence"/>
</dbReference>
<reference evidence="1 2" key="1">
    <citation type="submission" date="2019-12" db="EMBL/GenBank/DDBJ databases">
        <title>Mucilaginibacter sp. HMF7410 genome sequencing and assembly.</title>
        <authorList>
            <person name="Kang H."/>
            <person name="Cha I."/>
            <person name="Kim H."/>
            <person name="Joh K."/>
        </authorList>
    </citation>
    <scope>NUCLEOTIDE SEQUENCE [LARGE SCALE GENOMIC DNA]</scope>
    <source>
        <strain evidence="1 2">HMF7410</strain>
    </source>
</reference>
<proteinExistence type="predicted"/>
<dbReference type="EMBL" id="WPIK01000010">
    <property type="protein sequence ID" value="MVN22335.1"/>
    <property type="molecule type" value="Genomic_DNA"/>
</dbReference>
<comment type="caution">
    <text evidence="1">The sequence shown here is derived from an EMBL/GenBank/DDBJ whole genome shotgun (WGS) entry which is preliminary data.</text>
</comment>
<organism evidence="1 2">
    <name type="scientific">Mucilaginibacter arboris</name>
    <dbReference type="NCBI Taxonomy" id="2682090"/>
    <lineage>
        <taxon>Bacteria</taxon>
        <taxon>Pseudomonadati</taxon>
        <taxon>Bacteroidota</taxon>
        <taxon>Sphingobacteriia</taxon>
        <taxon>Sphingobacteriales</taxon>
        <taxon>Sphingobacteriaceae</taxon>
        <taxon>Mucilaginibacter</taxon>
    </lineage>
</organism>
<evidence type="ECO:0000313" key="2">
    <source>
        <dbReference type="Proteomes" id="UP000462014"/>
    </source>
</evidence>
<sequence>MTQRFYFDTSVFGGLYDIEFEKETTMLFEKVALGQIVCVYSNLTESELQKAPQRVKDFFQDLKDEQKEVIRVTPEALKLAQTYIDENVVGQTSLDDCIHIATATLSKVDILVSWNFKHIVNVYRIRGYNSVNLRLGYSTIDIRSPKEIVGYENN</sequence>
<dbReference type="AlphaFoldDB" id="A0A7K1SYE0"/>
<protein>
    <submittedName>
        <fullName evidence="1">PIN domain-containing protein</fullName>
    </submittedName>
</protein>
<name>A0A7K1SYE0_9SPHI</name>
<gene>
    <name evidence="1" type="ORF">GO621_12400</name>
</gene>
<evidence type="ECO:0000313" key="1">
    <source>
        <dbReference type="EMBL" id="MVN22335.1"/>
    </source>
</evidence>